<gene>
    <name evidence="2" type="ORF">ACFOVU_05190</name>
</gene>
<evidence type="ECO:0000313" key="2">
    <source>
        <dbReference type="EMBL" id="MFC3995295.1"/>
    </source>
</evidence>
<dbReference type="PROSITE" id="PS51704">
    <property type="entry name" value="GP_PDE"/>
    <property type="match status" value="1"/>
</dbReference>
<accession>A0ABV8FKX7</accession>
<dbReference type="Gene3D" id="3.20.20.190">
    <property type="entry name" value="Phosphatidylinositol (PI) phosphodiesterase"/>
    <property type="match status" value="1"/>
</dbReference>
<name>A0ABV8FKX7_9ACTN</name>
<sequence length="267" mass="29552">MPPSTAGPGRGRRAAPVIVVAHRGASAYAPENTLSALRLARLHGADMAEIDVRQTADGAFVVVHDPTLRRTTDVAEVYPDRRSLRVADFTLAEIRRLDAGSWFGDAFAGERVPTLEEALAVLRECGLGALVELKVERRDPEMRRRLADRLNADSHWRRGQGRLILQSFDWVTLRAVAEAVPGLHTAVLGKTYGRLGLRRIARYARQIHPHHLRVTAPYVRHAHAQGLALFGWTANNDTAIRRLIRDGVDGIISDYPDRVAAHRLSAV</sequence>
<evidence type="ECO:0000313" key="3">
    <source>
        <dbReference type="Proteomes" id="UP001595847"/>
    </source>
</evidence>
<organism evidence="2 3">
    <name type="scientific">Nocardiopsis sediminis</name>
    <dbReference type="NCBI Taxonomy" id="1778267"/>
    <lineage>
        <taxon>Bacteria</taxon>
        <taxon>Bacillati</taxon>
        <taxon>Actinomycetota</taxon>
        <taxon>Actinomycetes</taxon>
        <taxon>Streptosporangiales</taxon>
        <taxon>Nocardiopsidaceae</taxon>
        <taxon>Nocardiopsis</taxon>
    </lineage>
</organism>
<comment type="caution">
    <text evidence="2">The sequence shown here is derived from an EMBL/GenBank/DDBJ whole genome shotgun (WGS) entry which is preliminary data.</text>
</comment>
<evidence type="ECO:0000259" key="1">
    <source>
        <dbReference type="PROSITE" id="PS51704"/>
    </source>
</evidence>
<dbReference type="PANTHER" id="PTHR46211">
    <property type="entry name" value="GLYCEROPHOSPHORYL DIESTER PHOSPHODIESTERASE"/>
    <property type="match status" value="1"/>
</dbReference>
<dbReference type="PANTHER" id="PTHR46211:SF1">
    <property type="entry name" value="GLYCEROPHOSPHODIESTER PHOSPHODIESTERASE, CYTOPLASMIC"/>
    <property type="match status" value="1"/>
</dbReference>
<protein>
    <submittedName>
        <fullName evidence="2">Glycerophosphodiester phosphodiesterase</fullName>
    </submittedName>
</protein>
<dbReference type="InterPro" id="IPR017946">
    <property type="entry name" value="PLC-like_Pdiesterase_TIM-brl"/>
</dbReference>
<dbReference type="SUPFAM" id="SSF51695">
    <property type="entry name" value="PLC-like phosphodiesterases"/>
    <property type="match status" value="1"/>
</dbReference>
<keyword evidence="3" id="KW-1185">Reference proteome</keyword>
<feature type="domain" description="GP-PDE" evidence="1">
    <location>
        <begin position="17"/>
        <end position="263"/>
    </location>
</feature>
<dbReference type="Proteomes" id="UP001595847">
    <property type="component" value="Unassembled WGS sequence"/>
</dbReference>
<proteinExistence type="predicted"/>
<dbReference type="Pfam" id="PF03009">
    <property type="entry name" value="GDPD"/>
    <property type="match status" value="1"/>
</dbReference>
<dbReference type="InterPro" id="IPR030395">
    <property type="entry name" value="GP_PDE_dom"/>
</dbReference>
<dbReference type="EMBL" id="JBHSBH010000004">
    <property type="protein sequence ID" value="MFC3995295.1"/>
    <property type="molecule type" value="Genomic_DNA"/>
</dbReference>
<reference evidence="3" key="1">
    <citation type="journal article" date="2019" name="Int. J. Syst. Evol. Microbiol.">
        <title>The Global Catalogue of Microorganisms (GCM) 10K type strain sequencing project: providing services to taxonomists for standard genome sequencing and annotation.</title>
        <authorList>
            <consortium name="The Broad Institute Genomics Platform"/>
            <consortium name="The Broad Institute Genome Sequencing Center for Infectious Disease"/>
            <person name="Wu L."/>
            <person name="Ma J."/>
        </authorList>
    </citation>
    <scope>NUCLEOTIDE SEQUENCE [LARGE SCALE GENOMIC DNA]</scope>
    <source>
        <strain evidence="3">TBRC 1826</strain>
    </source>
</reference>
<dbReference type="RefSeq" id="WP_378530288.1">
    <property type="nucleotide sequence ID" value="NZ_JBHSBH010000004.1"/>
</dbReference>